<comment type="subcellular location">
    <subcellularLocation>
        <location evidence="1">Nucleus</location>
    </subcellularLocation>
</comment>
<sequence length="120" mass="13879">MNAPDRFELFVLPDGAKKVTMVRDTKIPNASMFTILKEDHTIGNLIRMQLIADQDIIFAGYRMPHPLEHNVNIRIQTNNNTTPLESIQKSMECLSREFTSLENSFIEQVQKKRNVADQYI</sequence>
<dbReference type="InterPro" id="IPR037685">
    <property type="entry name" value="RBP11"/>
</dbReference>
<dbReference type="PANTHER" id="PTHR13946:SF16">
    <property type="entry name" value="DNA-DIRECTED RNA POLYMERASE II SUBUNIT RPB11"/>
    <property type="match status" value="1"/>
</dbReference>
<comment type="caution">
    <text evidence="7">The sequence shown here is derived from an EMBL/GenBank/DDBJ whole genome shotgun (WGS) entry which is preliminary data.</text>
</comment>
<dbReference type="InterPro" id="IPR036603">
    <property type="entry name" value="RBP11-like"/>
</dbReference>
<dbReference type="SUPFAM" id="SSF55257">
    <property type="entry name" value="RBP11-like subunits of RNA polymerase"/>
    <property type="match status" value="1"/>
</dbReference>
<dbReference type="EMBL" id="JAVFKY010000004">
    <property type="protein sequence ID" value="KAK5578285.1"/>
    <property type="molecule type" value="Genomic_DNA"/>
</dbReference>
<dbReference type="InterPro" id="IPR022905">
    <property type="entry name" value="Rpo11-like"/>
</dbReference>
<dbReference type="HAMAP" id="MF_00261">
    <property type="entry name" value="RNApol_arch_Rpo11"/>
    <property type="match status" value="1"/>
</dbReference>
<evidence type="ECO:0000256" key="1">
    <source>
        <dbReference type="ARBA" id="ARBA00004123"/>
    </source>
</evidence>
<dbReference type="Gene3D" id="3.30.1360.10">
    <property type="entry name" value="RNA polymerase, RBP11-like subunit"/>
    <property type="match status" value="1"/>
</dbReference>
<proteinExistence type="inferred from homology"/>
<keyword evidence="3" id="KW-0804">Transcription</keyword>
<dbReference type="FunFam" id="3.30.1360.10:FF:000003">
    <property type="entry name" value="DNA-directed RNA polymerase II subunit RPB11"/>
    <property type="match status" value="1"/>
</dbReference>
<organism evidence="7 8">
    <name type="scientific">Dictyostelium firmibasis</name>
    <dbReference type="NCBI Taxonomy" id="79012"/>
    <lineage>
        <taxon>Eukaryota</taxon>
        <taxon>Amoebozoa</taxon>
        <taxon>Evosea</taxon>
        <taxon>Eumycetozoa</taxon>
        <taxon>Dictyostelia</taxon>
        <taxon>Dictyosteliales</taxon>
        <taxon>Dictyosteliaceae</taxon>
        <taxon>Dictyostelium</taxon>
    </lineage>
</organism>
<dbReference type="InterPro" id="IPR009025">
    <property type="entry name" value="RBP11-like_dimer"/>
</dbReference>
<evidence type="ECO:0000256" key="4">
    <source>
        <dbReference type="ARBA" id="ARBA00023242"/>
    </source>
</evidence>
<dbReference type="GO" id="GO:0046983">
    <property type="term" value="F:protein dimerization activity"/>
    <property type="evidence" value="ECO:0007669"/>
    <property type="project" value="InterPro"/>
</dbReference>
<dbReference type="Pfam" id="PF13656">
    <property type="entry name" value="RNA_pol_L_2"/>
    <property type="match status" value="1"/>
</dbReference>
<keyword evidence="2" id="KW-0240">DNA-directed RNA polymerase</keyword>
<evidence type="ECO:0000259" key="6">
    <source>
        <dbReference type="Pfam" id="PF13656"/>
    </source>
</evidence>
<dbReference type="CDD" id="cd06926">
    <property type="entry name" value="RNAP_II_RPB11"/>
    <property type="match status" value="1"/>
</dbReference>
<keyword evidence="4" id="KW-0539">Nucleus</keyword>
<evidence type="ECO:0000256" key="3">
    <source>
        <dbReference type="ARBA" id="ARBA00023163"/>
    </source>
</evidence>
<evidence type="ECO:0000256" key="2">
    <source>
        <dbReference type="ARBA" id="ARBA00022478"/>
    </source>
</evidence>
<dbReference type="GO" id="GO:0003899">
    <property type="term" value="F:DNA-directed RNA polymerase activity"/>
    <property type="evidence" value="ECO:0007669"/>
    <property type="project" value="InterPro"/>
</dbReference>
<dbReference type="PANTHER" id="PTHR13946">
    <property type="entry name" value="DNA-DIRECTED RNA POLYMERASE I,II,III"/>
    <property type="match status" value="1"/>
</dbReference>
<comment type="similarity">
    <text evidence="5">Belongs to the archaeal Rpo11/eukaryotic RPB11/RPC19 RNA polymerase subunit family.</text>
</comment>
<protein>
    <recommendedName>
        <fullName evidence="6">DNA-directed RNA polymerase RBP11-like dimerisation domain-containing protein</fullName>
    </recommendedName>
</protein>
<evidence type="ECO:0000256" key="5">
    <source>
        <dbReference type="ARBA" id="ARBA00025751"/>
    </source>
</evidence>
<reference evidence="7 8" key="1">
    <citation type="submission" date="2023-11" db="EMBL/GenBank/DDBJ databases">
        <title>Dfirmibasis_genome.</title>
        <authorList>
            <person name="Edelbroek B."/>
            <person name="Kjellin J."/>
            <person name="Jerlstrom-Hultqvist J."/>
            <person name="Soderbom F."/>
        </authorList>
    </citation>
    <scope>NUCLEOTIDE SEQUENCE [LARGE SCALE GENOMIC DNA]</scope>
    <source>
        <strain evidence="7 8">TNS-C-14</strain>
    </source>
</reference>
<dbReference type="AlphaFoldDB" id="A0AAN7YZD1"/>
<name>A0AAN7YZD1_9MYCE</name>
<gene>
    <name evidence="7" type="ORF">RB653_003241</name>
</gene>
<feature type="domain" description="DNA-directed RNA polymerase RBP11-like dimerisation" evidence="6">
    <location>
        <begin position="31"/>
        <end position="103"/>
    </location>
</feature>
<dbReference type="GO" id="GO:0006366">
    <property type="term" value="P:transcription by RNA polymerase II"/>
    <property type="evidence" value="ECO:0007669"/>
    <property type="project" value="InterPro"/>
</dbReference>
<keyword evidence="8" id="KW-1185">Reference proteome</keyword>
<accession>A0AAN7YZD1</accession>
<evidence type="ECO:0000313" key="7">
    <source>
        <dbReference type="EMBL" id="KAK5578285.1"/>
    </source>
</evidence>
<dbReference type="GO" id="GO:0005665">
    <property type="term" value="C:RNA polymerase II, core complex"/>
    <property type="evidence" value="ECO:0007669"/>
    <property type="project" value="InterPro"/>
</dbReference>
<evidence type="ECO:0000313" key="8">
    <source>
        <dbReference type="Proteomes" id="UP001344447"/>
    </source>
</evidence>
<dbReference type="Proteomes" id="UP001344447">
    <property type="component" value="Unassembled WGS sequence"/>
</dbReference>